<gene>
    <name evidence="1" type="ORF">LOK49_LG14G00976</name>
</gene>
<evidence type="ECO:0000313" key="2">
    <source>
        <dbReference type="Proteomes" id="UP001060215"/>
    </source>
</evidence>
<evidence type="ECO:0000313" key="1">
    <source>
        <dbReference type="EMBL" id="KAI7986951.1"/>
    </source>
</evidence>
<reference evidence="1 2" key="1">
    <citation type="journal article" date="2022" name="Plant J.">
        <title>Chromosome-level genome of Camellia lanceoleosa provides a valuable resource for understanding genome evolution and self-incompatibility.</title>
        <authorList>
            <person name="Gong W."/>
            <person name="Xiao S."/>
            <person name="Wang L."/>
            <person name="Liao Z."/>
            <person name="Chang Y."/>
            <person name="Mo W."/>
            <person name="Hu G."/>
            <person name="Li W."/>
            <person name="Zhao G."/>
            <person name="Zhu H."/>
            <person name="Hu X."/>
            <person name="Ji K."/>
            <person name="Xiang X."/>
            <person name="Song Q."/>
            <person name="Yuan D."/>
            <person name="Jin S."/>
            <person name="Zhang L."/>
        </authorList>
    </citation>
    <scope>NUCLEOTIDE SEQUENCE [LARGE SCALE GENOMIC DNA]</scope>
    <source>
        <strain evidence="1">SQ_2022a</strain>
    </source>
</reference>
<protein>
    <submittedName>
        <fullName evidence="1">Uncharacterized protein</fullName>
    </submittedName>
</protein>
<dbReference type="EMBL" id="CM045772">
    <property type="protein sequence ID" value="KAI7986951.1"/>
    <property type="molecule type" value="Genomic_DNA"/>
</dbReference>
<keyword evidence="2" id="KW-1185">Reference proteome</keyword>
<accession>A0ACC0FDU8</accession>
<organism evidence="1 2">
    <name type="scientific">Camellia lanceoleosa</name>
    <dbReference type="NCBI Taxonomy" id="1840588"/>
    <lineage>
        <taxon>Eukaryota</taxon>
        <taxon>Viridiplantae</taxon>
        <taxon>Streptophyta</taxon>
        <taxon>Embryophyta</taxon>
        <taxon>Tracheophyta</taxon>
        <taxon>Spermatophyta</taxon>
        <taxon>Magnoliopsida</taxon>
        <taxon>eudicotyledons</taxon>
        <taxon>Gunneridae</taxon>
        <taxon>Pentapetalae</taxon>
        <taxon>asterids</taxon>
        <taxon>Ericales</taxon>
        <taxon>Theaceae</taxon>
        <taxon>Camellia</taxon>
    </lineage>
</organism>
<name>A0ACC0FDU8_9ERIC</name>
<sequence>MARYVRGIVFEGEEELRSQSNASVPSESGAPASLESSALVPQESDALVPFESSAPAASNPTPSAGDMDPIVVGESVPASSTSSQAMIEAPQPVPSTQVKTTTPDSTSMIDFS</sequence>
<dbReference type="Proteomes" id="UP001060215">
    <property type="component" value="Chromosome 15"/>
</dbReference>
<comment type="caution">
    <text evidence="1">The sequence shown here is derived from an EMBL/GenBank/DDBJ whole genome shotgun (WGS) entry which is preliminary data.</text>
</comment>
<proteinExistence type="predicted"/>